<reference evidence="7 8" key="1">
    <citation type="submission" date="2019-06" db="EMBL/GenBank/DDBJ databases">
        <title>Sequencing the genomes of 1000 actinobacteria strains.</title>
        <authorList>
            <person name="Klenk H.-P."/>
        </authorList>
    </citation>
    <scope>NUCLEOTIDE SEQUENCE [LARGE SCALE GENOMIC DNA]</scope>
    <source>
        <strain evidence="7 8">DSM 18607</strain>
    </source>
</reference>
<dbReference type="RefSeq" id="WP_141847146.1">
    <property type="nucleotide sequence ID" value="NZ_BAAAPR010000017.1"/>
</dbReference>
<name>A0A542DXM2_9MICO</name>
<feature type="region of interest" description="Disordered" evidence="4">
    <location>
        <begin position="35"/>
        <end position="54"/>
    </location>
</feature>
<dbReference type="InterPro" id="IPR029058">
    <property type="entry name" value="AB_hydrolase_fold"/>
</dbReference>
<comment type="caution">
    <text evidence="7">The sequence shown here is derived from an EMBL/GenBank/DDBJ whole genome shotgun (WGS) entry which is preliminary data.</text>
</comment>
<organism evidence="7 8">
    <name type="scientific">Lapillicoccus jejuensis</name>
    <dbReference type="NCBI Taxonomy" id="402171"/>
    <lineage>
        <taxon>Bacteria</taxon>
        <taxon>Bacillati</taxon>
        <taxon>Actinomycetota</taxon>
        <taxon>Actinomycetes</taxon>
        <taxon>Micrococcales</taxon>
        <taxon>Intrasporangiaceae</taxon>
        <taxon>Lapillicoccus</taxon>
    </lineage>
</organism>
<evidence type="ECO:0000256" key="4">
    <source>
        <dbReference type="SAM" id="MobiDB-lite"/>
    </source>
</evidence>
<keyword evidence="2 5" id="KW-0732">Signal</keyword>
<dbReference type="Pfam" id="PF08386">
    <property type="entry name" value="Abhydrolase_4"/>
    <property type="match status" value="1"/>
</dbReference>
<dbReference type="GO" id="GO:0016787">
    <property type="term" value="F:hydrolase activity"/>
    <property type="evidence" value="ECO:0007669"/>
    <property type="project" value="UniProtKB-KW"/>
</dbReference>
<dbReference type="Gene3D" id="3.40.50.1820">
    <property type="entry name" value="alpha/beta hydrolase"/>
    <property type="match status" value="1"/>
</dbReference>
<sequence length="519" mass="54653">MTRLRRPAALAGAALVSALVLSSCASLPFLSSGDSAPVSTTPAPGSQTPPAGQSGLARFYTQTLAWSDCQGGQCATLTVPVDYAQPDGATIGLALLKVPARSASNRIGSLVVNPGGPGGSGVDYAKAAGQIVGSGVRTRYDVVGFDPRGVARSAPIDCLPDEGMDRFFDTDQTPEDTAEAQAWVAEAKTYADGCEQRSARLLPHVSTVDAAKDMDVLRAALGEARLTYLGKSYGTFLGATYADLFPTKVGRMVLDGVVPPDLTSYEINLGQAQGFETAARAYVADCVTRSDCPVGRTVDQGMQWLRDFLARTDTQPVPVTDDARVTELGQTWAANGIAQAMYDQSLWPTLSQALTQAAQGSGNLLMRLADEMVERTPGGQYTGNIMEAIYAVNCLDRPDTADIPTVEANARKIEAAAPTFGPLLAWGSVPCGVWPVKATGTPHKVTAQGSGPIVVVGTTRDPATPYEWSVRLRQELANASLVTFDGDGHTAYKRSNSCVDDAIDAYYLDGTVPEDGLRC</sequence>
<evidence type="ECO:0000259" key="6">
    <source>
        <dbReference type="Pfam" id="PF08386"/>
    </source>
</evidence>
<dbReference type="SUPFAM" id="SSF53474">
    <property type="entry name" value="alpha/beta-Hydrolases"/>
    <property type="match status" value="1"/>
</dbReference>
<dbReference type="AlphaFoldDB" id="A0A542DXM2"/>
<gene>
    <name evidence="7" type="ORF">FB458_0912</name>
</gene>
<accession>A0A542DXM2</accession>
<protein>
    <submittedName>
        <fullName evidence="7">Alpha/beta hydrolase family protein</fullName>
    </submittedName>
</protein>
<evidence type="ECO:0000256" key="5">
    <source>
        <dbReference type="SAM" id="SignalP"/>
    </source>
</evidence>
<dbReference type="EMBL" id="VFMN01000001">
    <property type="protein sequence ID" value="TQJ07841.1"/>
    <property type="molecule type" value="Genomic_DNA"/>
</dbReference>
<feature type="domain" description="Peptidase S33 tripeptidyl aminopeptidase-like C-terminal" evidence="6">
    <location>
        <begin position="418"/>
        <end position="519"/>
    </location>
</feature>
<evidence type="ECO:0000256" key="3">
    <source>
        <dbReference type="ARBA" id="ARBA00022801"/>
    </source>
</evidence>
<comment type="similarity">
    <text evidence="1">Belongs to the peptidase S33 family.</text>
</comment>
<dbReference type="Proteomes" id="UP000317893">
    <property type="component" value="Unassembled WGS sequence"/>
</dbReference>
<dbReference type="PROSITE" id="PS51257">
    <property type="entry name" value="PROKAR_LIPOPROTEIN"/>
    <property type="match status" value="1"/>
</dbReference>
<dbReference type="PANTHER" id="PTHR43248">
    <property type="entry name" value="2-SUCCINYL-6-HYDROXY-2,4-CYCLOHEXADIENE-1-CARBOXYLATE SYNTHASE"/>
    <property type="match status" value="1"/>
</dbReference>
<dbReference type="InterPro" id="IPR013595">
    <property type="entry name" value="Pept_S33_TAP-like_C"/>
</dbReference>
<keyword evidence="8" id="KW-1185">Reference proteome</keyword>
<keyword evidence="3 7" id="KW-0378">Hydrolase</keyword>
<evidence type="ECO:0000313" key="7">
    <source>
        <dbReference type="EMBL" id="TQJ07841.1"/>
    </source>
</evidence>
<dbReference type="PANTHER" id="PTHR43248:SF29">
    <property type="entry name" value="TRIPEPTIDYL AMINOPEPTIDASE"/>
    <property type="match status" value="1"/>
</dbReference>
<dbReference type="InterPro" id="IPR051601">
    <property type="entry name" value="Serine_prot/Carboxylest_S33"/>
</dbReference>
<proteinExistence type="inferred from homology"/>
<feature type="chain" id="PRO_5039656018" evidence="5">
    <location>
        <begin position="26"/>
        <end position="519"/>
    </location>
</feature>
<feature type="compositionally biased region" description="Polar residues" evidence="4">
    <location>
        <begin position="35"/>
        <end position="51"/>
    </location>
</feature>
<evidence type="ECO:0000256" key="2">
    <source>
        <dbReference type="ARBA" id="ARBA00022729"/>
    </source>
</evidence>
<evidence type="ECO:0000313" key="8">
    <source>
        <dbReference type="Proteomes" id="UP000317893"/>
    </source>
</evidence>
<dbReference type="OrthoDB" id="3252468at2"/>
<evidence type="ECO:0000256" key="1">
    <source>
        <dbReference type="ARBA" id="ARBA00010088"/>
    </source>
</evidence>
<feature type="signal peptide" evidence="5">
    <location>
        <begin position="1"/>
        <end position="25"/>
    </location>
</feature>